<evidence type="ECO:0000313" key="2">
    <source>
        <dbReference type="Proteomes" id="UP000283458"/>
    </source>
</evidence>
<dbReference type="AlphaFoldDB" id="A0A418VVG6"/>
<comment type="caution">
    <text evidence="1">The sequence shown here is derived from an EMBL/GenBank/DDBJ whole genome shotgun (WGS) entry which is preliminary data.</text>
</comment>
<dbReference type="RefSeq" id="WP_119831219.1">
    <property type="nucleotide sequence ID" value="NZ_QYUL01000002.1"/>
</dbReference>
<protein>
    <submittedName>
        <fullName evidence="1">Phage tail protein I</fullName>
    </submittedName>
</protein>
<keyword evidence="2" id="KW-1185">Reference proteome</keyword>
<proteinExistence type="predicted"/>
<dbReference type="NCBIfam" id="TIGR01634">
    <property type="entry name" value="tail_P2_I"/>
    <property type="match status" value="1"/>
</dbReference>
<name>A0A418VVG6_9PROT</name>
<organism evidence="1 2">
    <name type="scientific">Azospirillum cavernae</name>
    <dbReference type="NCBI Taxonomy" id="2320860"/>
    <lineage>
        <taxon>Bacteria</taxon>
        <taxon>Pseudomonadati</taxon>
        <taxon>Pseudomonadota</taxon>
        <taxon>Alphaproteobacteria</taxon>
        <taxon>Rhodospirillales</taxon>
        <taxon>Azospirillaceae</taxon>
        <taxon>Azospirillum</taxon>
    </lineage>
</organism>
<dbReference type="Pfam" id="PF09684">
    <property type="entry name" value="Tail_P2_I"/>
    <property type="match status" value="1"/>
</dbReference>
<accession>A0A418VVG6</accession>
<gene>
    <name evidence="1" type="ORF">D3877_12980</name>
</gene>
<dbReference type="EMBL" id="QYUL01000002">
    <property type="protein sequence ID" value="RJF81131.1"/>
    <property type="molecule type" value="Genomic_DNA"/>
</dbReference>
<dbReference type="InterPro" id="IPR006521">
    <property type="entry name" value="Tail_protein_I"/>
</dbReference>
<reference evidence="1 2" key="1">
    <citation type="submission" date="2018-09" db="EMBL/GenBank/DDBJ databases">
        <authorList>
            <person name="Zhu H."/>
        </authorList>
    </citation>
    <scope>NUCLEOTIDE SEQUENCE [LARGE SCALE GENOMIC DNA]</scope>
    <source>
        <strain evidence="1 2">K2W22B-5</strain>
    </source>
</reference>
<dbReference type="Proteomes" id="UP000283458">
    <property type="component" value="Unassembled WGS sequence"/>
</dbReference>
<evidence type="ECO:0000313" key="1">
    <source>
        <dbReference type="EMBL" id="RJF81131.1"/>
    </source>
</evidence>
<dbReference type="OrthoDB" id="90759at2"/>
<sequence length="515" mass="56104">MVDLLPPNATAQERAISVTLARLADVPVPIRDLWNPWTIPAELLPWLAWTLSIDEEWESARTDQDRRALVASAVELHRYKGTPYAIRRALAALGHTVASITEGLPSVRHDGAGRRDGGARYDGAARWALFRVAVVAGDAGLTRLDTGRIVTAIGHAKNARSVLHALRLLVNPETTRDSDPVATPMLRVGLTIPTRRVGIRDGTRRRGGVVALRRDGSVRYDGAETRAGRVIPSPVFVENSLRLRLRLGLRLECARAPYLPRDGSVRYDGLVNRRHDGPLSVLSLRLRRRSAASDAEVRFLVADPIAESSQLAAVRLSGPDGVDSRTAVTIRVQGHETLVDWAVAADAAPDLTRVSAITLLRQDGSTVCALLFDSPADRLPSDPWSGAWALSPLPQRDTRMTTTYLPAYYDGVRRLLTTGDPALLLSHVAFGEGFAPDADAITNPVLVPIGGIVYPPDEPKRMLVHWVLPHEAANGLMVREIGLLRADGVLVARMVRSAIEKTPDLEIGDVWKLDV</sequence>